<name>A0ABX2AW34_9BACT</name>
<dbReference type="Pfam" id="PF13635">
    <property type="entry name" value="DUF4143"/>
    <property type="match status" value="1"/>
</dbReference>
<sequence length="425" mass="46825">MKKAYKNRIADRLLARKLAGKGAVLLEGAKWCGKTTTAEQIAKSVLYMSETGKVEQNKQLAKINPAILLQGDKPRLIDEWQVAPALWDSIRFEADHSPHLGLFILTGSSVPADMSEVVHSGTGRIGWLRMRPMSLWESGESTGEVSLAELFTTPEIIGGMSSMNLEKMAFLACRGGWPLAVNMSGDIALDQAFDYIDAVEKRDVSMVDGVSRDPARTHRLLRSYARHQGAQASYGTIKADLMANESDSFAEDTIASYINALKKIFVIEDSEAWNPNLRSKSAIRTSDTRYFTDPSIATAALGLGPSDLINDLNTFGLIFETLCVRDLRVYAEALNGRVYHFRDRNGLECDAVVHLRNGSYGLVEIKLGGDDLINEGVKTLKELSGKIDTGRMKQPSFLMVLTAVGFYAYRREDGVYVVPVGCLKD</sequence>
<feature type="domain" description="AAA" evidence="1">
    <location>
        <begin position="22"/>
        <end position="137"/>
    </location>
</feature>
<dbReference type="InterPro" id="IPR025420">
    <property type="entry name" value="DUF4143"/>
</dbReference>
<dbReference type="GO" id="GO:0005524">
    <property type="term" value="F:ATP binding"/>
    <property type="evidence" value="ECO:0007669"/>
    <property type="project" value="UniProtKB-KW"/>
</dbReference>
<dbReference type="SUPFAM" id="SSF52540">
    <property type="entry name" value="P-loop containing nucleoside triphosphate hydrolases"/>
    <property type="match status" value="1"/>
</dbReference>
<dbReference type="EMBL" id="JABKKE010000006">
    <property type="protein sequence ID" value="NPE13663.1"/>
    <property type="molecule type" value="Genomic_DNA"/>
</dbReference>
<dbReference type="GeneID" id="82157089"/>
<evidence type="ECO:0000313" key="3">
    <source>
        <dbReference type="EMBL" id="NPE13663.1"/>
    </source>
</evidence>
<dbReference type="InterPro" id="IPR027417">
    <property type="entry name" value="P-loop_NTPase"/>
</dbReference>
<organism evidence="3 4">
    <name type="scientific">Xylanibacter rodentium</name>
    <dbReference type="NCBI Taxonomy" id="2736289"/>
    <lineage>
        <taxon>Bacteria</taxon>
        <taxon>Pseudomonadati</taxon>
        <taxon>Bacteroidota</taxon>
        <taxon>Bacteroidia</taxon>
        <taxon>Bacteroidales</taxon>
        <taxon>Prevotellaceae</taxon>
        <taxon>Xylanibacter</taxon>
    </lineage>
</organism>
<reference evidence="3 4" key="1">
    <citation type="submission" date="2020-05" db="EMBL/GenBank/DDBJ databases">
        <title>Distinct polysaccharide utilization as determinants for interspecies competition between intestinal Prevotella spp.</title>
        <authorList>
            <person name="Galvez E.J.C."/>
            <person name="Iljazovic A."/>
            <person name="Strowig T."/>
        </authorList>
    </citation>
    <scope>NUCLEOTIDE SEQUENCE [LARGE SCALE GENOMIC DNA]</scope>
    <source>
        <strain evidence="3 4">PROD</strain>
    </source>
</reference>
<evidence type="ECO:0000313" key="4">
    <source>
        <dbReference type="Proteomes" id="UP001193734"/>
    </source>
</evidence>
<keyword evidence="3" id="KW-0067">ATP-binding</keyword>
<dbReference type="PANTHER" id="PTHR43566:SF2">
    <property type="entry name" value="DUF4143 DOMAIN-CONTAINING PROTEIN"/>
    <property type="match status" value="1"/>
</dbReference>
<evidence type="ECO:0000259" key="2">
    <source>
        <dbReference type="Pfam" id="PF13635"/>
    </source>
</evidence>
<protein>
    <submittedName>
        <fullName evidence="3">ATP-binding protein</fullName>
    </submittedName>
</protein>
<gene>
    <name evidence="3" type="ORF">HPS55_04865</name>
</gene>
<dbReference type="Proteomes" id="UP001193734">
    <property type="component" value="Unassembled WGS sequence"/>
</dbReference>
<proteinExistence type="predicted"/>
<dbReference type="RefSeq" id="WP_172176961.1">
    <property type="nucleotide sequence ID" value="NZ_CASGIA010000002.1"/>
</dbReference>
<dbReference type="PANTHER" id="PTHR43566">
    <property type="entry name" value="CONSERVED PROTEIN"/>
    <property type="match status" value="1"/>
</dbReference>
<feature type="domain" description="DUF4143" evidence="2">
    <location>
        <begin position="201"/>
        <end position="367"/>
    </location>
</feature>
<keyword evidence="4" id="KW-1185">Reference proteome</keyword>
<accession>A0ABX2AW34</accession>
<keyword evidence="3" id="KW-0547">Nucleotide-binding</keyword>
<dbReference type="Pfam" id="PF13173">
    <property type="entry name" value="AAA_14"/>
    <property type="match status" value="1"/>
</dbReference>
<comment type="caution">
    <text evidence="3">The sequence shown here is derived from an EMBL/GenBank/DDBJ whole genome shotgun (WGS) entry which is preliminary data.</text>
</comment>
<dbReference type="InterPro" id="IPR041682">
    <property type="entry name" value="AAA_14"/>
</dbReference>
<evidence type="ECO:0000259" key="1">
    <source>
        <dbReference type="Pfam" id="PF13173"/>
    </source>
</evidence>